<evidence type="ECO:0000256" key="2">
    <source>
        <dbReference type="SAM" id="SignalP"/>
    </source>
</evidence>
<evidence type="ECO:0000313" key="3">
    <source>
        <dbReference type="EMBL" id="KAL1848510.1"/>
    </source>
</evidence>
<feature type="transmembrane region" description="Helical" evidence="1">
    <location>
        <begin position="56"/>
        <end position="76"/>
    </location>
</feature>
<dbReference type="Proteomes" id="UP001586593">
    <property type="component" value="Unassembled WGS sequence"/>
</dbReference>
<sequence>MALISANTILTSLCLFHVTLAFFFLTSPGTIADQALVYIVGEAMGLSYVRSFESPSPSLAFLAVLLAVLGVSDLATLSLPEEVGLGYYWGSQAPLRFVLFLALSAYTFFFSPSSPLLYGGSSPLSEAASSSSSFLTHPSAHVRVPGYHPSAWGLDGLKNRVFFTFAFVEMISWFWVWVTLREERHDLAARRIPRRRSSHGGSW</sequence>
<organism evidence="3 4">
    <name type="scientific">Phialemonium thermophilum</name>
    <dbReference type="NCBI Taxonomy" id="223376"/>
    <lineage>
        <taxon>Eukaryota</taxon>
        <taxon>Fungi</taxon>
        <taxon>Dikarya</taxon>
        <taxon>Ascomycota</taxon>
        <taxon>Pezizomycotina</taxon>
        <taxon>Sordariomycetes</taxon>
        <taxon>Sordariomycetidae</taxon>
        <taxon>Cephalothecales</taxon>
        <taxon>Cephalothecaceae</taxon>
        <taxon>Phialemonium</taxon>
    </lineage>
</organism>
<dbReference type="Pfam" id="PF10311">
    <property type="entry name" value="Ilm1"/>
    <property type="match status" value="1"/>
</dbReference>
<proteinExistence type="predicted"/>
<reference evidence="3 4" key="1">
    <citation type="journal article" date="2024" name="Commun. Biol.">
        <title>Comparative genomic analysis of thermophilic fungi reveals convergent evolutionary adaptations and gene losses.</title>
        <authorList>
            <person name="Steindorff A.S."/>
            <person name="Aguilar-Pontes M.V."/>
            <person name="Robinson A.J."/>
            <person name="Andreopoulos B."/>
            <person name="LaButti K."/>
            <person name="Kuo A."/>
            <person name="Mondo S."/>
            <person name="Riley R."/>
            <person name="Otillar R."/>
            <person name="Haridas S."/>
            <person name="Lipzen A."/>
            <person name="Grimwood J."/>
            <person name="Schmutz J."/>
            <person name="Clum A."/>
            <person name="Reid I.D."/>
            <person name="Moisan M.C."/>
            <person name="Butler G."/>
            <person name="Nguyen T.T.M."/>
            <person name="Dewar K."/>
            <person name="Conant G."/>
            <person name="Drula E."/>
            <person name="Henrissat B."/>
            <person name="Hansel C."/>
            <person name="Singer S."/>
            <person name="Hutchinson M.I."/>
            <person name="de Vries R.P."/>
            <person name="Natvig D.O."/>
            <person name="Powell A.J."/>
            <person name="Tsang A."/>
            <person name="Grigoriev I.V."/>
        </authorList>
    </citation>
    <scope>NUCLEOTIDE SEQUENCE [LARGE SCALE GENOMIC DNA]</scope>
    <source>
        <strain evidence="3 4">ATCC 24622</strain>
    </source>
</reference>
<dbReference type="PANTHER" id="PTHR28029:SF1">
    <property type="entry name" value="PROTEIN ILM1"/>
    <property type="match status" value="1"/>
</dbReference>
<keyword evidence="1" id="KW-1133">Transmembrane helix</keyword>
<keyword evidence="1" id="KW-0472">Membrane</keyword>
<feature type="signal peptide" evidence="2">
    <location>
        <begin position="1"/>
        <end position="21"/>
    </location>
</feature>
<evidence type="ECO:0000313" key="4">
    <source>
        <dbReference type="Proteomes" id="UP001586593"/>
    </source>
</evidence>
<dbReference type="PANTHER" id="PTHR28029">
    <property type="entry name" value="PROTEIN ILM1"/>
    <property type="match status" value="1"/>
</dbReference>
<gene>
    <name evidence="3" type="ORF">VTK73DRAFT_10125</name>
</gene>
<keyword evidence="1" id="KW-0812">Transmembrane</keyword>
<keyword evidence="2" id="KW-0732">Signal</keyword>
<comment type="caution">
    <text evidence="3">The sequence shown here is derived from an EMBL/GenBank/DDBJ whole genome shotgun (WGS) entry which is preliminary data.</text>
</comment>
<name>A0ABR3VYF5_9PEZI</name>
<feature type="transmembrane region" description="Helical" evidence="1">
    <location>
        <begin position="161"/>
        <end position="180"/>
    </location>
</feature>
<evidence type="ECO:0008006" key="5">
    <source>
        <dbReference type="Google" id="ProtNLM"/>
    </source>
</evidence>
<feature type="transmembrane region" description="Helical" evidence="1">
    <location>
        <begin position="97"/>
        <end position="118"/>
    </location>
</feature>
<protein>
    <recommendedName>
        <fullName evidence="5">Increased loss of mitochondrial DNA protein 1</fullName>
    </recommendedName>
</protein>
<evidence type="ECO:0000256" key="1">
    <source>
        <dbReference type="SAM" id="Phobius"/>
    </source>
</evidence>
<accession>A0ABR3VYF5</accession>
<feature type="chain" id="PRO_5047325828" description="Increased loss of mitochondrial DNA protein 1" evidence="2">
    <location>
        <begin position="22"/>
        <end position="203"/>
    </location>
</feature>
<dbReference type="InterPro" id="IPR018815">
    <property type="entry name" value="Incr_loss_mito_DNA_1"/>
</dbReference>
<dbReference type="EMBL" id="JAZHXJ010000920">
    <property type="protein sequence ID" value="KAL1848510.1"/>
    <property type="molecule type" value="Genomic_DNA"/>
</dbReference>
<keyword evidence="4" id="KW-1185">Reference proteome</keyword>